<dbReference type="PANTHER" id="PTHR11537">
    <property type="entry name" value="VOLTAGE-GATED POTASSIUM CHANNEL"/>
    <property type="match status" value="1"/>
</dbReference>
<feature type="transmembrane region" description="Helical" evidence="11">
    <location>
        <begin position="223"/>
        <end position="247"/>
    </location>
</feature>
<dbReference type="GO" id="GO:0008076">
    <property type="term" value="C:voltage-gated potassium channel complex"/>
    <property type="evidence" value="ECO:0007669"/>
    <property type="project" value="InterPro"/>
</dbReference>
<evidence type="ECO:0000256" key="3">
    <source>
        <dbReference type="ARBA" id="ARBA00022538"/>
    </source>
</evidence>
<keyword evidence="14" id="KW-1185">Reference proteome</keyword>
<evidence type="ECO:0000256" key="8">
    <source>
        <dbReference type="ARBA" id="ARBA00023065"/>
    </source>
</evidence>
<dbReference type="InterPro" id="IPR018488">
    <property type="entry name" value="cNMP-bd_CS"/>
</dbReference>
<dbReference type="Proteomes" id="UP000254889">
    <property type="component" value="Chromosome"/>
</dbReference>
<sequence>MTRDRVRDLRRRIYLILEQGGVGDGASRLVDRLLMAVIVVNLVAVALESVPEYSERYGVVFGLIEDVSLVIFTVEYVLRLWAAPEHLPYHRLGATRARVRYALSAAGLVDLIAVLPFWFAFLVPSELRVLQVFRMVRFFKIARYSPAMRSLLDVLYRERRALIGCVVITLGTAVVAAAAMHLAEARVQPDKLGTIPQALWWAIVTLGTIGYGDVVPITVAGKIIATVTIFLGLIMMALPVGIIATAFADEIHRRNFIVTWGMIARVPLFTELDAGEIADIMELLRAEVVETGDIIVRAGDPAHSMYFIAAGEVEVVVRKEHLRLGVGQFFGEVAVLRRSRRSATATALTRTNLLVLDAQDLHALMERDPRVAARIKDVVEKRVGHEIIGAKGDLVTEEIKRHEGNIEPAKK</sequence>
<dbReference type="PROSITE" id="PS00888">
    <property type="entry name" value="CNMP_BINDING_1"/>
    <property type="match status" value="1"/>
</dbReference>
<evidence type="ECO:0000259" key="12">
    <source>
        <dbReference type="PROSITE" id="PS50042"/>
    </source>
</evidence>
<evidence type="ECO:0000313" key="14">
    <source>
        <dbReference type="Proteomes" id="UP000254889"/>
    </source>
</evidence>
<proteinExistence type="predicted"/>
<dbReference type="InterPro" id="IPR018490">
    <property type="entry name" value="cNMP-bd_dom_sf"/>
</dbReference>
<dbReference type="GO" id="GO:0001508">
    <property type="term" value="P:action potential"/>
    <property type="evidence" value="ECO:0007669"/>
    <property type="project" value="TreeGrafter"/>
</dbReference>
<keyword evidence="6" id="KW-0630">Potassium</keyword>
<comment type="subcellular location">
    <subcellularLocation>
        <location evidence="1">Membrane</location>
        <topology evidence="1">Multi-pass membrane protein</topology>
    </subcellularLocation>
</comment>
<keyword evidence="5" id="KW-0631">Potassium channel</keyword>
<dbReference type="SUPFAM" id="SSF51206">
    <property type="entry name" value="cAMP-binding domain-like"/>
    <property type="match status" value="1"/>
</dbReference>
<dbReference type="PANTHER" id="PTHR11537:SF254">
    <property type="entry name" value="POTASSIUM VOLTAGE-GATED CHANNEL PROTEIN SHAB"/>
    <property type="match status" value="1"/>
</dbReference>
<accession>A0A345ZQR9</accession>
<evidence type="ECO:0000256" key="7">
    <source>
        <dbReference type="ARBA" id="ARBA00022989"/>
    </source>
</evidence>
<evidence type="ECO:0000256" key="5">
    <source>
        <dbReference type="ARBA" id="ARBA00022826"/>
    </source>
</evidence>
<dbReference type="InterPro" id="IPR000595">
    <property type="entry name" value="cNMP-bd_dom"/>
</dbReference>
<dbReference type="InterPro" id="IPR028325">
    <property type="entry name" value="VG_K_chnl"/>
</dbReference>
<dbReference type="RefSeq" id="WP_115687788.1">
    <property type="nucleotide sequence ID" value="NZ_CP031417.1"/>
</dbReference>
<evidence type="ECO:0000256" key="1">
    <source>
        <dbReference type="ARBA" id="ARBA00004141"/>
    </source>
</evidence>
<feature type="transmembrane region" description="Helical" evidence="11">
    <location>
        <begin position="161"/>
        <end position="180"/>
    </location>
</feature>
<dbReference type="CDD" id="cd00038">
    <property type="entry name" value="CAP_ED"/>
    <property type="match status" value="1"/>
</dbReference>
<organism evidence="13 14">
    <name type="scientific">Pseudolabrys taiwanensis</name>
    <dbReference type="NCBI Taxonomy" id="331696"/>
    <lineage>
        <taxon>Bacteria</taxon>
        <taxon>Pseudomonadati</taxon>
        <taxon>Pseudomonadota</taxon>
        <taxon>Alphaproteobacteria</taxon>
        <taxon>Hyphomicrobiales</taxon>
        <taxon>Xanthobacteraceae</taxon>
        <taxon>Pseudolabrys</taxon>
    </lineage>
</organism>
<feature type="domain" description="Cyclic nucleotide-binding" evidence="12">
    <location>
        <begin position="268"/>
        <end position="382"/>
    </location>
</feature>
<dbReference type="PROSITE" id="PS50042">
    <property type="entry name" value="CNMP_BINDING_3"/>
    <property type="match status" value="1"/>
</dbReference>
<dbReference type="KEGG" id="ptaw:DW352_01275"/>
<dbReference type="EMBL" id="CP031417">
    <property type="protein sequence ID" value="AXK79266.1"/>
    <property type="molecule type" value="Genomic_DNA"/>
</dbReference>
<keyword evidence="8" id="KW-0406">Ion transport</keyword>
<dbReference type="PROSITE" id="PS00889">
    <property type="entry name" value="CNMP_BINDING_2"/>
    <property type="match status" value="1"/>
</dbReference>
<dbReference type="PRINTS" id="PR00169">
    <property type="entry name" value="KCHANNEL"/>
</dbReference>
<protein>
    <submittedName>
        <fullName evidence="13">Cyclic nucleotide-binding protein</fullName>
    </submittedName>
</protein>
<evidence type="ECO:0000256" key="4">
    <source>
        <dbReference type="ARBA" id="ARBA00022692"/>
    </source>
</evidence>
<dbReference type="Gene3D" id="2.60.120.10">
    <property type="entry name" value="Jelly Rolls"/>
    <property type="match status" value="1"/>
</dbReference>
<gene>
    <name evidence="13" type="ORF">DW352_01275</name>
</gene>
<dbReference type="Gene3D" id="1.10.287.70">
    <property type="match status" value="1"/>
</dbReference>
<evidence type="ECO:0000256" key="9">
    <source>
        <dbReference type="ARBA" id="ARBA00023136"/>
    </source>
</evidence>
<dbReference type="SUPFAM" id="SSF81324">
    <property type="entry name" value="Voltage-gated potassium channels"/>
    <property type="match status" value="1"/>
</dbReference>
<dbReference type="OrthoDB" id="9799090at2"/>
<dbReference type="AlphaFoldDB" id="A0A345ZQR9"/>
<feature type="transmembrane region" description="Helical" evidence="11">
    <location>
        <begin position="192"/>
        <end position="211"/>
    </location>
</feature>
<dbReference type="Pfam" id="PF00027">
    <property type="entry name" value="cNMP_binding"/>
    <property type="match status" value="1"/>
</dbReference>
<keyword evidence="9 11" id="KW-0472">Membrane</keyword>
<evidence type="ECO:0000313" key="13">
    <source>
        <dbReference type="EMBL" id="AXK79266.1"/>
    </source>
</evidence>
<keyword evidence="4 11" id="KW-0812">Transmembrane</keyword>
<feature type="transmembrane region" description="Helical" evidence="11">
    <location>
        <begin position="99"/>
        <end position="121"/>
    </location>
</feature>
<evidence type="ECO:0000256" key="6">
    <source>
        <dbReference type="ARBA" id="ARBA00022958"/>
    </source>
</evidence>
<dbReference type="Pfam" id="PF00520">
    <property type="entry name" value="Ion_trans"/>
    <property type="match status" value="1"/>
</dbReference>
<reference evidence="13 14" key="1">
    <citation type="submission" date="2018-07" db="EMBL/GenBank/DDBJ databases">
        <authorList>
            <person name="Quirk P.G."/>
            <person name="Krulwich T.A."/>
        </authorList>
    </citation>
    <scope>NUCLEOTIDE SEQUENCE [LARGE SCALE GENOMIC DNA]</scope>
    <source>
        <strain evidence="13 14">CC-BB4</strain>
    </source>
</reference>
<keyword evidence="3" id="KW-0633">Potassium transport</keyword>
<keyword evidence="7 11" id="KW-1133">Transmembrane helix</keyword>
<name>A0A345ZQR9_9HYPH</name>
<dbReference type="SMART" id="SM00100">
    <property type="entry name" value="cNMP"/>
    <property type="match status" value="1"/>
</dbReference>
<evidence type="ECO:0000256" key="2">
    <source>
        <dbReference type="ARBA" id="ARBA00022448"/>
    </source>
</evidence>
<feature type="transmembrane region" description="Helical" evidence="11">
    <location>
        <begin position="57"/>
        <end position="78"/>
    </location>
</feature>
<evidence type="ECO:0000256" key="10">
    <source>
        <dbReference type="ARBA" id="ARBA00023303"/>
    </source>
</evidence>
<dbReference type="InterPro" id="IPR014710">
    <property type="entry name" value="RmlC-like_jellyroll"/>
</dbReference>
<dbReference type="InterPro" id="IPR005821">
    <property type="entry name" value="Ion_trans_dom"/>
</dbReference>
<keyword evidence="10" id="KW-0407">Ion channel</keyword>
<dbReference type="GO" id="GO:0005249">
    <property type="term" value="F:voltage-gated potassium channel activity"/>
    <property type="evidence" value="ECO:0007669"/>
    <property type="project" value="InterPro"/>
</dbReference>
<keyword evidence="2" id="KW-0813">Transport</keyword>
<evidence type="ECO:0000256" key="11">
    <source>
        <dbReference type="SAM" id="Phobius"/>
    </source>
</evidence>